<dbReference type="PANTHER" id="PTHR35508:SF1">
    <property type="entry name" value="VOLTAGE-DEPENDENT L-TYPE CALCIUM CHANNEL SUBUNIT"/>
    <property type="match status" value="1"/>
</dbReference>
<gene>
    <name evidence="2" type="ORF">V6N12_023085</name>
</gene>
<dbReference type="PANTHER" id="PTHR35508">
    <property type="entry name" value="VOLTAGE-DEPENDENT L-TYPE CALCIUM CHANNEL SUBUNIT"/>
    <property type="match status" value="1"/>
</dbReference>
<proteinExistence type="predicted"/>
<organism evidence="2 3">
    <name type="scientific">Hibiscus sabdariffa</name>
    <name type="common">roselle</name>
    <dbReference type="NCBI Taxonomy" id="183260"/>
    <lineage>
        <taxon>Eukaryota</taxon>
        <taxon>Viridiplantae</taxon>
        <taxon>Streptophyta</taxon>
        <taxon>Embryophyta</taxon>
        <taxon>Tracheophyta</taxon>
        <taxon>Spermatophyta</taxon>
        <taxon>Magnoliopsida</taxon>
        <taxon>eudicotyledons</taxon>
        <taxon>Gunneridae</taxon>
        <taxon>Pentapetalae</taxon>
        <taxon>rosids</taxon>
        <taxon>malvids</taxon>
        <taxon>Malvales</taxon>
        <taxon>Malvaceae</taxon>
        <taxon>Malvoideae</taxon>
        <taxon>Hibiscus</taxon>
    </lineage>
</organism>
<dbReference type="EMBL" id="JBBPBM010000004">
    <property type="protein sequence ID" value="KAK8588661.1"/>
    <property type="molecule type" value="Genomic_DNA"/>
</dbReference>
<keyword evidence="1" id="KW-0812">Transmembrane</keyword>
<comment type="caution">
    <text evidence="2">The sequence shown here is derived from an EMBL/GenBank/DDBJ whole genome shotgun (WGS) entry which is preliminary data.</text>
</comment>
<sequence>MRTEEKLKQQRSEAEENKAYKSKFFSYMSILYSQKHGDMWSNVERKLSETQCREMEINSKIWKGTKPPFSTPNLPRPLLTRGRATFSQNGSILDHGRWEATFPSSQPSDHQRNQPGCCNGSRYHFPRTDLVSVKPPETLTETSRRPLRALLVISQLPVPPIVSLLIPLAAAGGFLFFSFACVTAIYLGALPIAAFVISAATISAIFAAMVAAGIISPSEHGFA</sequence>
<reference evidence="2 3" key="1">
    <citation type="journal article" date="2024" name="G3 (Bethesda)">
        <title>Genome assembly of Hibiscus sabdariffa L. provides insights into metabolisms of medicinal natural products.</title>
        <authorList>
            <person name="Kim T."/>
        </authorList>
    </citation>
    <scope>NUCLEOTIDE SEQUENCE [LARGE SCALE GENOMIC DNA]</scope>
    <source>
        <strain evidence="2">TK-2024</strain>
        <tissue evidence="2">Old leaves</tissue>
    </source>
</reference>
<feature type="transmembrane region" description="Helical" evidence="1">
    <location>
        <begin position="164"/>
        <end position="186"/>
    </location>
</feature>
<feature type="transmembrane region" description="Helical" evidence="1">
    <location>
        <begin position="192"/>
        <end position="215"/>
    </location>
</feature>
<evidence type="ECO:0000256" key="1">
    <source>
        <dbReference type="SAM" id="Phobius"/>
    </source>
</evidence>
<accession>A0ABR2FXG4</accession>
<keyword evidence="1" id="KW-0472">Membrane</keyword>
<evidence type="ECO:0000313" key="2">
    <source>
        <dbReference type="EMBL" id="KAK8588661.1"/>
    </source>
</evidence>
<dbReference type="Proteomes" id="UP001472677">
    <property type="component" value="Unassembled WGS sequence"/>
</dbReference>
<name>A0ABR2FXG4_9ROSI</name>
<keyword evidence="1" id="KW-1133">Transmembrane helix</keyword>
<keyword evidence="3" id="KW-1185">Reference proteome</keyword>
<protein>
    <submittedName>
        <fullName evidence="2">Uncharacterized protein</fullName>
    </submittedName>
</protein>
<evidence type="ECO:0000313" key="3">
    <source>
        <dbReference type="Proteomes" id="UP001472677"/>
    </source>
</evidence>